<dbReference type="Pfam" id="PF18201">
    <property type="entry name" value="PIH1_CS"/>
    <property type="match status" value="1"/>
</dbReference>
<sequence length="67" mass="7660">MEITLDLPKVCSMSECQLRISKDDVLLEVEDVYYLLLELPKPVIEDTASAIFNKKNRTLTLSVDVFL</sequence>
<accession>A0AAN8E3D9</accession>
<dbReference type="PANTHER" id="PTHR22997">
    <property type="entry name" value="PIH1 DOMAIN-CONTAINING PROTEIN 1"/>
    <property type="match status" value="1"/>
</dbReference>
<organism evidence="3 4">
    <name type="scientific">Champsocephalus gunnari</name>
    <name type="common">Mackerel icefish</name>
    <dbReference type="NCBI Taxonomy" id="52237"/>
    <lineage>
        <taxon>Eukaryota</taxon>
        <taxon>Metazoa</taxon>
        <taxon>Chordata</taxon>
        <taxon>Craniata</taxon>
        <taxon>Vertebrata</taxon>
        <taxon>Euteleostomi</taxon>
        <taxon>Actinopterygii</taxon>
        <taxon>Neopterygii</taxon>
        <taxon>Teleostei</taxon>
        <taxon>Neoteleostei</taxon>
        <taxon>Acanthomorphata</taxon>
        <taxon>Eupercaria</taxon>
        <taxon>Perciformes</taxon>
        <taxon>Notothenioidei</taxon>
        <taxon>Channichthyidae</taxon>
        <taxon>Champsocephalus</taxon>
    </lineage>
</organism>
<dbReference type="PANTHER" id="PTHR22997:SF6">
    <property type="entry name" value="PIH1 DOMAIN-CONTAINING PROTEIN 2"/>
    <property type="match status" value="1"/>
</dbReference>
<evidence type="ECO:0000259" key="2">
    <source>
        <dbReference type="Pfam" id="PF18201"/>
    </source>
</evidence>
<dbReference type="InterPro" id="IPR041442">
    <property type="entry name" value="PIH1D1/2/3_CS-like"/>
</dbReference>
<comment type="caution">
    <text evidence="3">The sequence shown here is derived from an EMBL/GenBank/DDBJ whole genome shotgun (WGS) entry which is preliminary data.</text>
</comment>
<proteinExistence type="inferred from homology"/>
<comment type="similarity">
    <text evidence="1">Belongs to the PIH1 family.</text>
</comment>
<dbReference type="GO" id="GO:0005737">
    <property type="term" value="C:cytoplasm"/>
    <property type="evidence" value="ECO:0007669"/>
    <property type="project" value="TreeGrafter"/>
</dbReference>
<dbReference type="InterPro" id="IPR050734">
    <property type="entry name" value="PIH1/Kintoun_subfamily"/>
</dbReference>
<feature type="domain" description="PIH1D1/2/3 CS-like" evidence="2">
    <location>
        <begin position="2"/>
        <end position="66"/>
    </location>
</feature>
<dbReference type="EMBL" id="JAURVH010001517">
    <property type="protein sequence ID" value="KAK5929518.1"/>
    <property type="molecule type" value="Genomic_DNA"/>
</dbReference>
<dbReference type="GO" id="GO:0000492">
    <property type="term" value="P:box C/D snoRNP assembly"/>
    <property type="evidence" value="ECO:0007669"/>
    <property type="project" value="TreeGrafter"/>
</dbReference>
<evidence type="ECO:0000313" key="3">
    <source>
        <dbReference type="EMBL" id="KAK5929518.1"/>
    </source>
</evidence>
<dbReference type="GO" id="GO:0006364">
    <property type="term" value="P:rRNA processing"/>
    <property type="evidence" value="ECO:0007669"/>
    <property type="project" value="TreeGrafter"/>
</dbReference>
<reference evidence="3 4" key="1">
    <citation type="journal article" date="2023" name="Mol. Biol. Evol.">
        <title>Genomics of Secondarily Temperate Adaptation in the Only Non-Antarctic Icefish.</title>
        <authorList>
            <person name="Rivera-Colon A.G."/>
            <person name="Rayamajhi N."/>
            <person name="Minhas B.F."/>
            <person name="Madrigal G."/>
            <person name="Bilyk K.T."/>
            <person name="Yoon V."/>
            <person name="Hune M."/>
            <person name="Gregory S."/>
            <person name="Cheng C.H.C."/>
            <person name="Catchen J.M."/>
        </authorList>
    </citation>
    <scope>NUCLEOTIDE SEQUENCE [LARGE SCALE GENOMIC DNA]</scope>
    <source>
        <tissue evidence="3">White muscle</tissue>
    </source>
</reference>
<evidence type="ECO:0000256" key="1">
    <source>
        <dbReference type="ARBA" id="ARBA00008511"/>
    </source>
</evidence>
<keyword evidence="4" id="KW-1185">Reference proteome</keyword>
<evidence type="ECO:0000313" key="4">
    <source>
        <dbReference type="Proteomes" id="UP001331515"/>
    </source>
</evidence>
<protein>
    <recommendedName>
        <fullName evidence="2">PIH1D1/2/3 CS-like domain-containing protein</fullName>
    </recommendedName>
</protein>
<dbReference type="GO" id="GO:0097255">
    <property type="term" value="C:R2TP complex"/>
    <property type="evidence" value="ECO:0007669"/>
    <property type="project" value="TreeGrafter"/>
</dbReference>
<dbReference type="AlphaFoldDB" id="A0AAN8E3D9"/>
<gene>
    <name evidence="3" type="ORF">CgunFtcFv8_010743</name>
</gene>
<name>A0AAN8E3D9_CHAGU</name>
<dbReference type="Proteomes" id="UP001331515">
    <property type="component" value="Unassembled WGS sequence"/>
</dbReference>
<dbReference type="GO" id="GO:1990904">
    <property type="term" value="C:ribonucleoprotein complex"/>
    <property type="evidence" value="ECO:0007669"/>
    <property type="project" value="TreeGrafter"/>
</dbReference>